<dbReference type="AlphaFoldDB" id="A0A517Z2S3"/>
<proteinExistence type="predicted"/>
<accession>A0A517Z2S3</accession>
<dbReference type="Proteomes" id="UP000320496">
    <property type="component" value="Chromosome"/>
</dbReference>
<feature type="region of interest" description="Disordered" evidence="1">
    <location>
        <begin position="16"/>
        <end position="41"/>
    </location>
</feature>
<dbReference type="RefSeq" id="WP_197444104.1">
    <property type="nucleotide sequence ID" value="NZ_CP036275.1"/>
</dbReference>
<evidence type="ECO:0000256" key="1">
    <source>
        <dbReference type="SAM" id="MobiDB-lite"/>
    </source>
</evidence>
<gene>
    <name evidence="2" type="ORF">Mal4_10670</name>
</gene>
<evidence type="ECO:0000313" key="3">
    <source>
        <dbReference type="Proteomes" id="UP000320496"/>
    </source>
</evidence>
<name>A0A517Z2S3_9PLAN</name>
<sequence>MKLALPMDRSTTVARLLGASGPGPAGWSKPGERPRGSTISAGRHSDTILGGVADAFSLEKEDPATVRRYDTAPLVRPEQISRRWNNYKRYVDNATSLGKLMLLGPPAVRTGLRVRDSHHQLCLGHACRPDNAGVEEGMGYMGVPFDHAIATFLDDIEERGLSEKILLVCCGEIGPHAADQRPGWS</sequence>
<protein>
    <submittedName>
        <fullName evidence="2">Uncharacterized protein</fullName>
    </submittedName>
</protein>
<reference evidence="2 3" key="1">
    <citation type="submission" date="2019-02" db="EMBL/GenBank/DDBJ databases">
        <title>Deep-cultivation of Planctomycetes and their phenomic and genomic characterization uncovers novel biology.</title>
        <authorList>
            <person name="Wiegand S."/>
            <person name="Jogler M."/>
            <person name="Boedeker C."/>
            <person name="Pinto D."/>
            <person name="Vollmers J."/>
            <person name="Rivas-Marin E."/>
            <person name="Kohn T."/>
            <person name="Peeters S.H."/>
            <person name="Heuer A."/>
            <person name="Rast P."/>
            <person name="Oberbeckmann S."/>
            <person name="Bunk B."/>
            <person name="Jeske O."/>
            <person name="Meyerdierks A."/>
            <person name="Storesund J.E."/>
            <person name="Kallscheuer N."/>
            <person name="Luecker S."/>
            <person name="Lage O.M."/>
            <person name="Pohl T."/>
            <person name="Merkel B.J."/>
            <person name="Hornburger P."/>
            <person name="Mueller R.-W."/>
            <person name="Bruemmer F."/>
            <person name="Labrenz M."/>
            <person name="Spormann A.M."/>
            <person name="Op den Camp H."/>
            <person name="Overmann J."/>
            <person name="Amann R."/>
            <person name="Jetten M.S.M."/>
            <person name="Mascher T."/>
            <person name="Medema M.H."/>
            <person name="Devos D.P."/>
            <person name="Kaster A.-K."/>
            <person name="Ovreas L."/>
            <person name="Rohde M."/>
            <person name="Galperin M.Y."/>
            <person name="Jogler C."/>
        </authorList>
    </citation>
    <scope>NUCLEOTIDE SEQUENCE [LARGE SCALE GENOMIC DNA]</scope>
    <source>
        <strain evidence="2 3">Mal4</strain>
    </source>
</reference>
<organism evidence="2 3">
    <name type="scientific">Maioricimonas rarisocia</name>
    <dbReference type="NCBI Taxonomy" id="2528026"/>
    <lineage>
        <taxon>Bacteria</taxon>
        <taxon>Pseudomonadati</taxon>
        <taxon>Planctomycetota</taxon>
        <taxon>Planctomycetia</taxon>
        <taxon>Planctomycetales</taxon>
        <taxon>Planctomycetaceae</taxon>
        <taxon>Maioricimonas</taxon>
    </lineage>
</organism>
<keyword evidence="3" id="KW-1185">Reference proteome</keyword>
<dbReference type="EMBL" id="CP036275">
    <property type="protein sequence ID" value="QDU36769.1"/>
    <property type="molecule type" value="Genomic_DNA"/>
</dbReference>
<dbReference type="KEGG" id="mri:Mal4_10670"/>
<evidence type="ECO:0000313" key="2">
    <source>
        <dbReference type="EMBL" id="QDU36769.1"/>
    </source>
</evidence>